<accession>A0A511ASV5</accession>
<dbReference type="Pfam" id="PF14542">
    <property type="entry name" value="Acetyltransf_CG"/>
    <property type="match status" value="1"/>
</dbReference>
<comment type="caution">
    <text evidence="2">The sequence shown here is derived from an EMBL/GenBank/DDBJ whole genome shotgun (WGS) entry which is preliminary data.</text>
</comment>
<dbReference type="Proteomes" id="UP000321662">
    <property type="component" value="Unassembled WGS sequence"/>
</dbReference>
<keyword evidence="3" id="KW-1185">Reference proteome</keyword>
<organism evidence="2 3">
    <name type="scientific">Alkalibacterium kapii</name>
    <dbReference type="NCBI Taxonomy" id="426704"/>
    <lineage>
        <taxon>Bacteria</taxon>
        <taxon>Bacillati</taxon>
        <taxon>Bacillota</taxon>
        <taxon>Bacilli</taxon>
        <taxon>Lactobacillales</taxon>
        <taxon>Carnobacteriaceae</taxon>
        <taxon>Alkalibacterium</taxon>
    </lineage>
</organism>
<dbReference type="InterPro" id="IPR031165">
    <property type="entry name" value="GNAT_YJDJ"/>
</dbReference>
<dbReference type="EMBL" id="BJUY01000008">
    <property type="protein sequence ID" value="GEK91280.1"/>
    <property type="molecule type" value="Genomic_DNA"/>
</dbReference>
<gene>
    <name evidence="2" type="ORF">AKA01nite_09020</name>
</gene>
<dbReference type="InterPro" id="IPR016181">
    <property type="entry name" value="Acyl_CoA_acyltransferase"/>
</dbReference>
<evidence type="ECO:0000313" key="3">
    <source>
        <dbReference type="Proteomes" id="UP000321662"/>
    </source>
</evidence>
<dbReference type="CDD" id="cd04301">
    <property type="entry name" value="NAT_SF"/>
    <property type="match status" value="1"/>
</dbReference>
<evidence type="ECO:0000259" key="1">
    <source>
        <dbReference type="PROSITE" id="PS51729"/>
    </source>
</evidence>
<name>A0A511ASV5_9LACT</name>
<evidence type="ECO:0000313" key="2">
    <source>
        <dbReference type="EMBL" id="GEK91280.1"/>
    </source>
</evidence>
<dbReference type="Gene3D" id="3.40.630.30">
    <property type="match status" value="1"/>
</dbReference>
<sequence length="86" mass="10022">MEIKKGDNKLYFGDNPEDPKAEMTFVLNGEKQMIIDHTLVKDELRGQGVGDLLLNKVVDYARENNRLNTPDRVPRSVKRIRLIWQQ</sequence>
<keyword evidence="2" id="KW-0808">Transferase</keyword>
<dbReference type="PROSITE" id="PS51729">
    <property type="entry name" value="GNAT_YJDJ"/>
    <property type="match status" value="1"/>
</dbReference>
<dbReference type="SUPFAM" id="SSF55729">
    <property type="entry name" value="Acyl-CoA N-acyltransferases (Nat)"/>
    <property type="match status" value="1"/>
</dbReference>
<feature type="domain" description="N-acetyltransferase" evidence="1">
    <location>
        <begin position="2"/>
        <end position="86"/>
    </location>
</feature>
<dbReference type="AlphaFoldDB" id="A0A511ASV5"/>
<proteinExistence type="predicted"/>
<reference evidence="2 3" key="1">
    <citation type="submission" date="2019-07" db="EMBL/GenBank/DDBJ databases">
        <title>Whole genome shotgun sequence of Alkalibacterium kapii NBRC 103247.</title>
        <authorList>
            <person name="Hosoyama A."/>
            <person name="Uohara A."/>
            <person name="Ohji S."/>
            <person name="Ichikawa N."/>
        </authorList>
    </citation>
    <scope>NUCLEOTIDE SEQUENCE [LARGE SCALE GENOMIC DNA]</scope>
    <source>
        <strain evidence="2 3">NBRC 103247</strain>
    </source>
</reference>
<protein>
    <submittedName>
        <fullName evidence="2">N-acetyltransferase</fullName>
    </submittedName>
</protein>
<dbReference type="GO" id="GO:0016740">
    <property type="term" value="F:transferase activity"/>
    <property type="evidence" value="ECO:0007669"/>
    <property type="project" value="UniProtKB-KW"/>
</dbReference>